<accession>A0A365PM72</accession>
<dbReference type="EMBL" id="QEWH01000009">
    <property type="protein sequence ID" value="RBA49822.1"/>
    <property type="molecule type" value="Genomic_DNA"/>
</dbReference>
<reference evidence="1 2" key="1">
    <citation type="submission" date="2018-04" db="EMBL/GenBank/DDBJ databases">
        <title>Acinetobacter junii Genome sequencing and assembly.</title>
        <authorList>
            <person name="Su J."/>
            <person name="Rensing C."/>
            <person name="Mazhar H.S."/>
        </authorList>
    </citation>
    <scope>NUCLEOTIDE SEQUENCE [LARGE SCALE GENOMIC DNA]</scope>
    <source>
        <strain evidence="1 2">SC22</strain>
    </source>
</reference>
<comment type="caution">
    <text evidence="1">The sequence shown here is derived from an EMBL/GenBank/DDBJ whole genome shotgun (WGS) entry which is preliminary data.</text>
</comment>
<proteinExistence type="predicted"/>
<dbReference type="RefSeq" id="WP_112986267.1">
    <property type="nucleotide sequence ID" value="NZ_CP131470.1"/>
</dbReference>
<evidence type="ECO:0000313" key="1">
    <source>
        <dbReference type="EMBL" id="RBA49822.1"/>
    </source>
</evidence>
<dbReference type="AlphaFoldDB" id="A0A365PM72"/>
<evidence type="ECO:0000313" key="2">
    <source>
        <dbReference type="Proteomes" id="UP000253688"/>
    </source>
</evidence>
<name>A0A365PM72_ACIJU</name>
<protein>
    <submittedName>
        <fullName evidence="1">Uncharacterized protein</fullName>
    </submittedName>
</protein>
<dbReference type="Proteomes" id="UP000253688">
    <property type="component" value="Unassembled WGS sequence"/>
</dbReference>
<organism evidence="1 2">
    <name type="scientific">Acinetobacter junii</name>
    <dbReference type="NCBI Taxonomy" id="40215"/>
    <lineage>
        <taxon>Bacteria</taxon>
        <taxon>Pseudomonadati</taxon>
        <taxon>Pseudomonadota</taxon>
        <taxon>Gammaproteobacteria</taxon>
        <taxon>Moraxellales</taxon>
        <taxon>Moraxellaceae</taxon>
        <taxon>Acinetobacter</taxon>
    </lineage>
</organism>
<gene>
    <name evidence="1" type="ORF">DC346_01965</name>
</gene>
<sequence>MRSEFETLEQYQDSMKKFNENTRIGFENFIQSHGSERNKLQLRCTPYTDKKGGYGSFDLDFGLSVYQHQQSKVDELQKRVDLAILGINGVMRWIDEDAIDDADFIRGGVLSALRRLEQALKGGGE</sequence>